<proteinExistence type="predicted"/>
<evidence type="ECO:0000313" key="3">
    <source>
        <dbReference type="EMBL" id="AWX42510.1"/>
    </source>
</evidence>
<dbReference type="InterPro" id="IPR003156">
    <property type="entry name" value="DHHA1_dom"/>
</dbReference>
<gene>
    <name evidence="3" type="ORF">DK849_00200</name>
</gene>
<accession>A0A2Z4LL99</accession>
<dbReference type="KEGG" id="mclo:DK849_00200"/>
<feature type="domain" description="DHHA1" evidence="2">
    <location>
        <begin position="561"/>
        <end position="643"/>
    </location>
</feature>
<dbReference type="OrthoDB" id="9759476at2"/>
<dbReference type="InterPro" id="IPR051319">
    <property type="entry name" value="Oligoribo/pAp-PDE_c-di-AMP_PDE"/>
</dbReference>
<dbReference type="EMBL" id="CP030103">
    <property type="protein sequence ID" value="AWX42510.1"/>
    <property type="molecule type" value="Genomic_DNA"/>
</dbReference>
<organism evidence="3 4">
    <name type="scientific">Metamycoplasma cloacale</name>
    <dbReference type="NCBI Taxonomy" id="92401"/>
    <lineage>
        <taxon>Bacteria</taxon>
        <taxon>Bacillati</taxon>
        <taxon>Mycoplasmatota</taxon>
        <taxon>Mycoplasmoidales</taxon>
        <taxon>Metamycoplasmataceae</taxon>
        <taxon>Metamycoplasma</taxon>
    </lineage>
</organism>
<dbReference type="SUPFAM" id="SSF64182">
    <property type="entry name" value="DHH phosphoesterases"/>
    <property type="match status" value="1"/>
</dbReference>
<dbReference type="InterPro" id="IPR001667">
    <property type="entry name" value="DDH_dom"/>
</dbReference>
<dbReference type="PIRSF" id="PIRSF026583">
    <property type="entry name" value="YybT"/>
    <property type="match status" value="1"/>
</dbReference>
<evidence type="ECO:0000313" key="4">
    <source>
        <dbReference type="Proteomes" id="UP000249865"/>
    </source>
</evidence>
<dbReference type="Pfam" id="PF02272">
    <property type="entry name" value="DHHA1"/>
    <property type="match status" value="1"/>
</dbReference>
<dbReference type="Pfam" id="PF24898">
    <property type="entry name" value="GGDEF_GdpP"/>
    <property type="match status" value="1"/>
</dbReference>
<dbReference type="Gene3D" id="3.10.310.30">
    <property type="match status" value="1"/>
</dbReference>
<name>A0A2Z4LL99_9BACT</name>
<evidence type="ECO:0000259" key="2">
    <source>
        <dbReference type="Pfam" id="PF02272"/>
    </source>
</evidence>
<protein>
    <submittedName>
        <fullName evidence="3">Uncharacterized protein</fullName>
    </submittedName>
</protein>
<dbReference type="PANTHER" id="PTHR47618">
    <property type="entry name" value="BIFUNCTIONAL OLIGORIBONUCLEASE AND PAP PHOSPHATASE NRNA"/>
    <property type="match status" value="1"/>
</dbReference>
<sequence length="653" mass="74426">MKKNNKKIYIFLEVVFLFLLPTIGFFVGIFKLESTPQIVLSTIYATWIISISIYWTILYRRHLNNILIAENSVNYYIEREVNENGMGLIVFRHKGTIVWISKLVEQKLGRNIVGKNIKDIFQVSEWSTENLDFNIEKEKNKYEVHISLERNIAIIKDITVQENLLRDYEKQRVVLGEINIDNILLYQSTMSEEEIFKIYSSVVKLLDELANEYDLIYRQYENGRFFIITNKDVLDQWENHQFNFFDKLKHKGLTKELNITVSAGFAYGILNLDVLDKLAKEAMLQSQARGGDQISVVTKNEKMRHYGSTTEIDVNISRTNVNYIANVLINKLKSKKIQNVVIYGHKNADLDALGSAYAVYKLAKAYKKNAFIQNITFDETTSRLLKTHYTNLEEIFISPKQALALNNEQTLVILVDTSDEDRIENKEAFTNILIENIVVLDHHRISKTPDYAYKNNTYIDSSASSASEIVTEIIALTNNGDKIDQTTAQLLLDGIYLDTNRFQKQTSSKTFHACSLLHNWGATTNASVDSLKIAEGVYKTISMLLQNLQEVKPGYYLAYGDFEVPIDIISITADEILRVQGRKAAFVIAKLPDSKKYKMSARGIDTNVQIIAEAVNGGGHYAAAAAETEESLELFVDNLKQAIVSVKNESNLN</sequence>
<dbReference type="RefSeq" id="WP_029330541.1">
    <property type="nucleotide sequence ID" value="NZ_CP030103.1"/>
</dbReference>
<dbReference type="GO" id="GO:0003676">
    <property type="term" value="F:nucleic acid binding"/>
    <property type="evidence" value="ECO:0007669"/>
    <property type="project" value="InterPro"/>
</dbReference>
<keyword evidence="4" id="KW-1185">Reference proteome</keyword>
<dbReference type="Proteomes" id="UP000249865">
    <property type="component" value="Chromosome"/>
</dbReference>
<dbReference type="InterPro" id="IPR014528">
    <property type="entry name" value="GdpP/PdeA"/>
</dbReference>
<dbReference type="Pfam" id="PF01368">
    <property type="entry name" value="DHH"/>
    <property type="match status" value="1"/>
</dbReference>
<dbReference type="PANTHER" id="PTHR47618:SF2">
    <property type="entry name" value="CYCLIC-DI-AMP PHOSPHODIESTERASE GDPP"/>
    <property type="match status" value="1"/>
</dbReference>
<feature type="domain" description="DDH" evidence="1">
    <location>
        <begin position="339"/>
        <end position="495"/>
    </location>
</feature>
<evidence type="ECO:0000259" key="1">
    <source>
        <dbReference type="Pfam" id="PF01368"/>
    </source>
</evidence>
<dbReference type="AlphaFoldDB" id="A0A2Z4LL99"/>
<dbReference type="Gene3D" id="3.90.1640.10">
    <property type="entry name" value="inorganic pyrophosphatase (n-terminal core)"/>
    <property type="match status" value="1"/>
</dbReference>
<reference evidence="4" key="1">
    <citation type="submission" date="2018-06" db="EMBL/GenBank/DDBJ databases">
        <title>Complete genome sequences of Mycoplasma anatis, M. anseris and M. cloacale type strains.</title>
        <authorList>
            <person name="Grozner D."/>
            <person name="Forro B."/>
            <person name="Sulyok K.M."/>
            <person name="Marton S."/>
            <person name="Kreizinger Z."/>
            <person name="Banyai K."/>
            <person name="Gyuranecz M."/>
        </authorList>
    </citation>
    <scope>NUCLEOTIDE SEQUENCE [LARGE SCALE GENOMIC DNA]</scope>
    <source>
        <strain evidence="4">NCTC 10199</strain>
    </source>
</reference>
<dbReference type="InterPro" id="IPR038763">
    <property type="entry name" value="DHH_sf"/>
</dbReference>